<dbReference type="AlphaFoldDB" id="A0A921Q189"/>
<protein>
    <submittedName>
        <fullName evidence="3">Uncharacterized protein</fullName>
    </submittedName>
</protein>
<feature type="compositionally biased region" description="Polar residues" evidence="2">
    <location>
        <begin position="170"/>
        <end position="197"/>
    </location>
</feature>
<proteinExistence type="predicted"/>
<feature type="region of interest" description="Disordered" evidence="2">
    <location>
        <begin position="1"/>
        <end position="54"/>
    </location>
</feature>
<dbReference type="EMBL" id="CM027689">
    <property type="protein sequence ID" value="KAG0513497.1"/>
    <property type="molecule type" value="Genomic_DNA"/>
</dbReference>
<reference evidence="3" key="1">
    <citation type="journal article" date="2019" name="BMC Genomics">
        <title>A new reference genome for Sorghum bicolor reveals high levels of sequence similarity between sweet and grain genotypes: implications for the genetics of sugar metabolism.</title>
        <authorList>
            <person name="Cooper E.A."/>
            <person name="Brenton Z.W."/>
            <person name="Flinn B.S."/>
            <person name="Jenkins J."/>
            <person name="Shu S."/>
            <person name="Flowers D."/>
            <person name="Luo F."/>
            <person name="Wang Y."/>
            <person name="Xia P."/>
            <person name="Barry K."/>
            <person name="Daum C."/>
            <person name="Lipzen A."/>
            <person name="Yoshinaga Y."/>
            <person name="Schmutz J."/>
            <person name="Saski C."/>
            <person name="Vermerris W."/>
            <person name="Kresovich S."/>
        </authorList>
    </citation>
    <scope>NUCLEOTIDE SEQUENCE</scope>
</reference>
<feature type="compositionally biased region" description="Polar residues" evidence="2">
    <location>
        <begin position="12"/>
        <end position="24"/>
    </location>
</feature>
<feature type="compositionally biased region" description="Low complexity" evidence="2">
    <location>
        <begin position="39"/>
        <end position="54"/>
    </location>
</feature>
<feature type="compositionally biased region" description="Gly residues" evidence="2">
    <location>
        <begin position="121"/>
        <end position="131"/>
    </location>
</feature>
<feature type="compositionally biased region" description="Acidic residues" evidence="2">
    <location>
        <begin position="255"/>
        <end position="264"/>
    </location>
</feature>
<dbReference type="PANTHER" id="PTHR47069">
    <property type="match status" value="1"/>
</dbReference>
<reference evidence="3" key="2">
    <citation type="submission" date="2020-10" db="EMBL/GenBank/DDBJ databases">
        <authorList>
            <person name="Cooper E.A."/>
            <person name="Brenton Z.W."/>
            <person name="Flinn B.S."/>
            <person name="Jenkins J."/>
            <person name="Shu S."/>
            <person name="Flowers D."/>
            <person name="Luo F."/>
            <person name="Wang Y."/>
            <person name="Xia P."/>
            <person name="Barry K."/>
            <person name="Daum C."/>
            <person name="Lipzen A."/>
            <person name="Yoshinaga Y."/>
            <person name="Schmutz J."/>
            <person name="Saski C."/>
            <person name="Vermerris W."/>
            <person name="Kresovich S."/>
        </authorList>
    </citation>
    <scope>NUCLEOTIDE SEQUENCE</scope>
</reference>
<organism evidence="3 4">
    <name type="scientific">Sorghum bicolor</name>
    <name type="common">Sorghum</name>
    <name type="synonym">Sorghum vulgare</name>
    <dbReference type="NCBI Taxonomy" id="4558"/>
    <lineage>
        <taxon>Eukaryota</taxon>
        <taxon>Viridiplantae</taxon>
        <taxon>Streptophyta</taxon>
        <taxon>Embryophyta</taxon>
        <taxon>Tracheophyta</taxon>
        <taxon>Spermatophyta</taxon>
        <taxon>Magnoliopsida</taxon>
        <taxon>Liliopsida</taxon>
        <taxon>Poales</taxon>
        <taxon>Poaceae</taxon>
        <taxon>PACMAD clade</taxon>
        <taxon>Panicoideae</taxon>
        <taxon>Andropogonodae</taxon>
        <taxon>Andropogoneae</taxon>
        <taxon>Sorghinae</taxon>
        <taxon>Sorghum</taxon>
    </lineage>
</organism>
<evidence type="ECO:0000313" key="3">
    <source>
        <dbReference type="EMBL" id="KAG0513497.1"/>
    </source>
</evidence>
<evidence type="ECO:0000313" key="4">
    <source>
        <dbReference type="Proteomes" id="UP000807115"/>
    </source>
</evidence>
<dbReference type="PANTHER" id="PTHR47069:SF11">
    <property type="entry name" value="OS04G0275550 PROTEIN"/>
    <property type="match status" value="1"/>
</dbReference>
<keyword evidence="1" id="KW-0175">Coiled coil</keyword>
<feature type="region of interest" description="Disordered" evidence="2">
    <location>
        <begin position="239"/>
        <end position="301"/>
    </location>
</feature>
<name>A0A921Q189_SORBI</name>
<comment type="caution">
    <text evidence="3">The sequence shown here is derived from an EMBL/GenBank/DDBJ whole genome shotgun (WGS) entry which is preliminary data.</text>
</comment>
<evidence type="ECO:0000256" key="2">
    <source>
        <dbReference type="SAM" id="MobiDB-lite"/>
    </source>
</evidence>
<sequence length="413" mass="44506">MAGNRRGYRDYLSQTSSSPATPFRSSAAGHDDEDVGMFSQALSYPPAPPSLSTAPPNLSTARVGFEYLDLNSQGDGFPFLDSYSGILQSEGGHGEPRLPPLAPIAGGGRSGRGAFQAPRPSGGGGRVGRGGTQAARGGGRRTKSLNIGAGTGRLPQGSALGMDGRGGARSMTSRPGCGSTSTANSFPPQDLGFNNQLEQEDDNDSQLKKYSECKKFRKAIPTYIDLLAEMFHGNTVDGRSSCIPGGSTSPANTYGDEDEQDGDPDGNLNSPMSTTSRKRGSSTLNCPMSITDTGSSPVKKSKSQMIKAMKGLTDAIQSVNTNEVNTLKEIQEQKIEEKRLQKEEKRMEEQQVEEDIDHCMTIVKECGLDEESEEFYVATMLFAQKYNRTVFKKMSTIQGRLSWLKKCCRDWSS</sequence>
<feature type="coiled-coil region" evidence="1">
    <location>
        <begin position="328"/>
        <end position="355"/>
    </location>
</feature>
<feature type="region of interest" description="Disordered" evidence="2">
    <location>
        <begin position="108"/>
        <end position="206"/>
    </location>
</feature>
<evidence type="ECO:0000256" key="1">
    <source>
        <dbReference type="SAM" id="Coils"/>
    </source>
</evidence>
<accession>A0A921Q189</accession>
<gene>
    <name evidence="3" type="ORF">BDA96_10G107700</name>
</gene>
<feature type="compositionally biased region" description="Polar residues" evidence="2">
    <location>
        <begin position="267"/>
        <end position="298"/>
    </location>
</feature>
<dbReference type="Proteomes" id="UP000807115">
    <property type="component" value="Chromosome 10"/>
</dbReference>